<evidence type="ECO:0000313" key="3">
    <source>
        <dbReference type="EMBL" id="KAK4223055.1"/>
    </source>
</evidence>
<dbReference type="Proteomes" id="UP001301958">
    <property type="component" value="Unassembled WGS sequence"/>
</dbReference>
<sequence>MVKKGKVAALVKAAKKAKNKKPSPSILKLADLASTTASETRSAAQLKLVQEQLKEAKKEIKQQRTLLDTLAQSASKDPETVHLRHLLANANKQFAALRNDLRIQEMTVSAYLETSPLNSPRKFGRKKPGDMIFCQQCGQGLQPDKYKTHRHTSCPVHRWRLLQEENDVEEDVEPKQEEDMEEISSEAVEIETVTEEQTSPTEDSEPPAPPKRELSPEEELAERTCSICTKVFETTNKRVHQNNQYKCRPGKLCLPGRDALALTKALAKEEKAAAKKEKAAAKKEKNKSPEKEKEEDEVSRRTCITCSIIFDTRARMLRTSGRYGCSKRNDPCRMGKKLLKQNEPPVEENNVEVPLSPEEELAQRTCKVCRDVFETPKKLAAMVTKYRCGSDMPISKLCPSLVAAKAASAAVPEGFTVREDLDGMIRELETAIASAEGVEEDENKVKIEDLLEQIDETLLALGGKSSKGEGDGGR</sequence>
<dbReference type="EMBL" id="MU865442">
    <property type="protein sequence ID" value="KAK4223055.1"/>
    <property type="molecule type" value="Genomic_DNA"/>
</dbReference>
<keyword evidence="1" id="KW-0175">Coiled coil</keyword>
<name>A0AAN6YS90_9PEZI</name>
<evidence type="ECO:0000256" key="1">
    <source>
        <dbReference type="SAM" id="Coils"/>
    </source>
</evidence>
<accession>A0AAN6YS90</accession>
<reference evidence="3" key="2">
    <citation type="submission" date="2023-05" db="EMBL/GenBank/DDBJ databases">
        <authorList>
            <consortium name="Lawrence Berkeley National Laboratory"/>
            <person name="Steindorff A."/>
            <person name="Hensen N."/>
            <person name="Bonometti L."/>
            <person name="Westerberg I."/>
            <person name="Brannstrom I.O."/>
            <person name="Guillou S."/>
            <person name="Cros-Aarteil S."/>
            <person name="Calhoun S."/>
            <person name="Haridas S."/>
            <person name="Kuo A."/>
            <person name="Mondo S."/>
            <person name="Pangilinan J."/>
            <person name="Riley R."/>
            <person name="Labutti K."/>
            <person name="Andreopoulos B."/>
            <person name="Lipzen A."/>
            <person name="Chen C."/>
            <person name="Yanf M."/>
            <person name="Daum C."/>
            <person name="Ng V."/>
            <person name="Clum A."/>
            <person name="Ohm R."/>
            <person name="Martin F."/>
            <person name="Silar P."/>
            <person name="Natvig D."/>
            <person name="Lalanne C."/>
            <person name="Gautier V."/>
            <person name="Ament-Velasquez S.L."/>
            <person name="Kruys A."/>
            <person name="Hutchinson M.I."/>
            <person name="Powell A.J."/>
            <person name="Barry K."/>
            <person name="Miller A.N."/>
            <person name="Grigoriev I.V."/>
            <person name="Debuchy R."/>
            <person name="Gladieux P."/>
            <person name="Thoren M.H."/>
            <person name="Johannesson H."/>
        </authorList>
    </citation>
    <scope>NUCLEOTIDE SEQUENCE</scope>
    <source>
        <strain evidence="3">CBS 990.96</strain>
    </source>
</reference>
<feature type="coiled-coil region" evidence="1">
    <location>
        <begin position="39"/>
        <end position="107"/>
    </location>
</feature>
<feature type="region of interest" description="Disordered" evidence="2">
    <location>
        <begin position="165"/>
        <end position="184"/>
    </location>
</feature>
<feature type="coiled-coil region" evidence="1">
    <location>
        <begin position="257"/>
        <end position="287"/>
    </location>
</feature>
<organism evidence="3 4">
    <name type="scientific">Podospora fimiseda</name>
    <dbReference type="NCBI Taxonomy" id="252190"/>
    <lineage>
        <taxon>Eukaryota</taxon>
        <taxon>Fungi</taxon>
        <taxon>Dikarya</taxon>
        <taxon>Ascomycota</taxon>
        <taxon>Pezizomycotina</taxon>
        <taxon>Sordariomycetes</taxon>
        <taxon>Sordariomycetidae</taxon>
        <taxon>Sordariales</taxon>
        <taxon>Podosporaceae</taxon>
        <taxon>Podospora</taxon>
    </lineage>
</organism>
<feature type="region of interest" description="Disordered" evidence="2">
    <location>
        <begin position="190"/>
        <end position="219"/>
    </location>
</feature>
<protein>
    <submittedName>
        <fullName evidence="3">Uncharacterized protein</fullName>
    </submittedName>
</protein>
<dbReference type="AlphaFoldDB" id="A0AAN6YS90"/>
<reference evidence="3" key="1">
    <citation type="journal article" date="2023" name="Mol. Phylogenet. Evol.">
        <title>Genome-scale phylogeny and comparative genomics of the fungal order Sordariales.</title>
        <authorList>
            <person name="Hensen N."/>
            <person name="Bonometti L."/>
            <person name="Westerberg I."/>
            <person name="Brannstrom I.O."/>
            <person name="Guillou S."/>
            <person name="Cros-Aarteil S."/>
            <person name="Calhoun S."/>
            <person name="Haridas S."/>
            <person name="Kuo A."/>
            <person name="Mondo S."/>
            <person name="Pangilinan J."/>
            <person name="Riley R."/>
            <person name="LaButti K."/>
            <person name="Andreopoulos B."/>
            <person name="Lipzen A."/>
            <person name="Chen C."/>
            <person name="Yan M."/>
            <person name="Daum C."/>
            <person name="Ng V."/>
            <person name="Clum A."/>
            <person name="Steindorff A."/>
            <person name="Ohm R.A."/>
            <person name="Martin F."/>
            <person name="Silar P."/>
            <person name="Natvig D.O."/>
            <person name="Lalanne C."/>
            <person name="Gautier V."/>
            <person name="Ament-Velasquez S.L."/>
            <person name="Kruys A."/>
            <person name="Hutchinson M.I."/>
            <person name="Powell A.J."/>
            <person name="Barry K."/>
            <person name="Miller A.N."/>
            <person name="Grigoriev I.V."/>
            <person name="Debuchy R."/>
            <person name="Gladieux P."/>
            <person name="Hiltunen Thoren M."/>
            <person name="Johannesson H."/>
        </authorList>
    </citation>
    <scope>NUCLEOTIDE SEQUENCE</scope>
    <source>
        <strain evidence="3">CBS 990.96</strain>
    </source>
</reference>
<evidence type="ECO:0000313" key="4">
    <source>
        <dbReference type="Proteomes" id="UP001301958"/>
    </source>
</evidence>
<comment type="caution">
    <text evidence="3">The sequence shown here is derived from an EMBL/GenBank/DDBJ whole genome shotgun (WGS) entry which is preliminary data.</text>
</comment>
<proteinExistence type="predicted"/>
<evidence type="ECO:0000256" key="2">
    <source>
        <dbReference type="SAM" id="MobiDB-lite"/>
    </source>
</evidence>
<keyword evidence="4" id="KW-1185">Reference proteome</keyword>
<gene>
    <name evidence="3" type="ORF">QBC38DRAFT_488497</name>
</gene>